<dbReference type="GO" id="GO:0005506">
    <property type="term" value="F:iron ion binding"/>
    <property type="evidence" value="ECO:0007669"/>
    <property type="project" value="UniProtKB-ARBA"/>
</dbReference>
<dbReference type="SUPFAM" id="SSF51197">
    <property type="entry name" value="Clavaminate synthase-like"/>
    <property type="match status" value="1"/>
</dbReference>
<feature type="binding site" evidence="4 5">
    <location>
        <position position="112"/>
    </location>
    <ligand>
        <name>S-adenosyl-L-homocysteine</name>
        <dbReference type="ChEBI" id="CHEBI:57856"/>
    </ligand>
</feature>
<dbReference type="PDBsum" id="6EC3"/>
<feature type="binding site" evidence="4 5">
    <location>
        <position position="84"/>
    </location>
    <ligand>
        <name>S-adenosyl-L-homocysteine</name>
        <dbReference type="ChEBI" id="CHEBI:57856"/>
    </ligand>
</feature>
<dbReference type="PANTHER" id="PTHR20883">
    <property type="entry name" value="PHYTANOYL-COA DIOXYGENASE DOMAIN CONTAINING 1"/>
    <property type="match status" value="1"/>
</dbReference>
<dbReference type="GO" id="GO:0016706">
    <property type="term" value="F:2-oxoglutarate-dependent dioxygenase activity"/>
    <property type="evidence" value="ECO:0007669"/>
    <property type="project" value="UniProtKB-ARBA"/>
</dbReference>
<dbReference type="Gene3D" id="2.60.120.620">
    <property type="entry name" value="q2cbj1_9rhob like domain"/>
    <property type="match status" value="1"/>
</dbReference>
<dbReference type="GO" id="GO:0032259">
    <property type="term" value="P:methylation"/>
    <property type="evidence" value="ECO:0007669"/>
    <property type="project" value="UniProtKB-KW"/>
</dbReference>
<dbReference type="Gene3D" id="3.40.50.150">
    <property type="entry name" value="Vaccinia Virus protein VP39"/>
    <property type="match status" value="1"/>
</dbReference>
<proteinExistence type="evidence at protein level"/>
<dbReference type="RefSeq" id="WP_256095799.1">
    <property type="nucleotide sequence ID" value="NZ_FMCT01000012.1"/>
</dbReference>
<reference evidence="4 5" key="2">
    <citation type="journal article" date="2018" name="Biochemistry">
        <title>The Structure of the Bifunctional Everninomicin Biosynthetic Enzyme EvdMO1 Suggests Independent Activity of the Fused Methyltransferase-Oxidase Domains.</title>
        <authorList>
            <person name="Starbird C.A."/>
            <person name="Perry N.A."/>
            <person name="Chen Q."/>
            <person name="Berndt S."/>
            <person name="Yamakawa I."/>
            <person name="Loukachevitch L.V."/>
            <person name="Limbrick E.M."/>
            <person name="Bachmann B.O."/>
            <person name="Iverson T.M."/>
            <person name="McCulloch K.M."/>
        </authorList>
    </citation>
    <scope>X-RAY CRYSTALLOGRAPHY (1.10 ANGSTROMS) OF 1-233 IN COMPLEX WITH S-ADENOSYL-L-HOMOCYSTEINE</scope>
</reference>
<dbReference type="Pfam" id="PF13847">
    <property type="entry name" value="Methyltransf_31"/>
    <property type="match status" value="1"/>
</dbReference>
<organism evidence="2 3">
    <name type="scientific">Micromonospora carbonacea</name>
    <dbReference type="NCBI Taxonomy" id="47853"/>
    <lineage>
        <taxon>Bacteria</taxon>
        <taxon>Bacillati</taxon>
        <taxon>Actinomycetota</taxon>
        <taxon>Actinomycetes</taxon>
        <taxon>Micromonosporales</taxon>
        <taxon>Micromonosporaceae</taxon>
        <taxon>Micromonospora</taxon>
    </lineage>
</organism>
<dbReference type="InterPro" id="IPR008775">
    <property type="entry name" value="Phytyl_CoA_dOase-like"/>
</dbReference>
<dbReference type="GO" id="GO:0008168">
    <property type="term" value="F:methyltransferase activity"/>
    <property type="evidence" value="ECO:0007669"/>
    <property type="project" value="UniProtKB-KW"/>
</dbReference>
<keyword evidence="2" id="KW-0489">Methyltransferase</keyword>
<dbReference type="PDB" id="6EC3">
    <property type="method" value="X-ray"/>
    <property type="resolution" value="3.35 A"/>
    <property type="chains" value="A/B/C=1-450"/>
</dbReference>
<sequence length="450" mass="49749">MDRREIQRRAKELEPWVNGFEFEGIRYAEGSDHGYLLSQDPADRARAFYEAFPGATRILELGALEGADTLALARQPGTSILGLEGREENLRRAEFVMEVNGATNVELRIADVETLDFATLGRFDAVLCAGLLYHVREPWALLKDAARVSAGIYLSTHYWGSSDGLETLDGYSVKHVREEHPEPQARGLSVDVRWLDRASLFAALENAGFVEIEVLHERKSAEVCDIVVVGRTRLGAQIRRFREDGFVNAGPVFADDTIARLKAGAIDLISRFTEHGHVSDDYWNYDVENEAPVLYRIHNLEKQDWAERELLFRPELAELAAAFVGSPVVPTAFALVLKEPKRAAGVPWHRDRANVAPHTVCNLSICLDTAGPENGCLEGVPGSHLLPDDIDVPEIRDGGPRVPVPSKVGDVIVHDVRLVHGSGPNPSDQWRRTIVIEFANPAIALPSLPS</sequence>
<dbReference type="SMR" id="A0A1C5AE13"/>
<evidence type="ECO:0000313" key="2">
    <source>
        <dbReference type="EMBL" id="SCF43440.1"/>
    </source>
</evidence>
<dbReference type="EMBL" id="FMCT01000012">
    <property type="protein sequence ID" value="SCF43440.1"/>
    <property type="molecule type" value="Genomic_DNA"/>
</dbReference>
<feature type="domain" description="Methyltransferase" evidence="1">
    <location>
        <begin position="56"/>
        <end position="159"/>
    </location>
</feature>
<keyword evidence="3" id="KW-1185">Reference proteome</keyword>
<dbReference type="InterPro" id="IPR029063">
    <property type="entry name" value="SAM-dependent_MTases_sf"/>
</dbReference>
<accession>A0A1C5AE13</accession>
<evidence type="ECO:0000313" key="3">
    <source>
        <dbReference type="Proteomes" id="UP000183585"/>
    </source>
</evidence>
<dbReference type="InterPro" id="IPR025714">
    <property type="entry name" value="Methyltranfer_dom"/>
</dbReference>
<evidence type="ECO:0007829" key="5">
    <source>
        <dbReference type="PDB" id="5T39"/>
    </source>
</evidence>
<reference evidence="3" key="1">
    <citation type="submission" date="2016-06" db="EMBL/GenBank/DDBJ databases">
        <authorList>
            <person name="Varghese N."/>
            <person name="Submissions Spin"/>
        </authorList>
    </citation>
    <scope>NUCLEOTIDE SEQUENCE [LARGE SCALE GENOMIC DNA]</scope>
    <source>
        <strain evidence="3">DSM 43168</strain>
    </source>
</reference>
<dbReference type="PANTHER" id="PTHR20883:SF48">
    <property type="entry name" value="ECTOINE DIOXYGENASE"/>
    <property type="match status" value="1"/>
</dbReference>
<evidence type="ECO:0000259" key="1">
    <source>
        <dbReference type="Pfam" id="PF13847"/>
    </source>
</evidence>
<evidence type="ECO:0007829" key="4">
    <source>
        <dbReference type="PDB" id="5T38"/>
    </source>
</evidence>
<dbReference type="Proteomes" id="UP000183585">
    <property type="component" value="Unassembled WGS sequence"/>
</dbReference>
<feature type="binding site" evidence="4 5">
    <location>
        <position position="44"/>
    </location>
    <ligand>
        <name>S-adenosyl-L-homocysteine</name>
        <dbReference type="ChEBI" id="CHEBI:57856"/>
    </ligand>
</feature>
<feature type="binding site" evidence="4 5">
    <location>
        <position position="111"/>
    </location>
    <ligand>
        <name>S-adenosyl-L-homocysteine</name>
        <dbReference type="ChEBI" id="CHEBI:57856"/>
    </ligand>
</feature>
<dbReference type="CDD" id="cd02440">
    <property type="entry name" value="AdoMet_MTases"/>
    <property type="match status" value="1"/>
</dbReference>
<dbReference type="SUPFAM" id="SSF53335">
    <property type="entry name" value="S-adenosyl-L-methionine-dependent methyltransferases"/>
    <property type="match status" value="1"/>
</dbReference>
<dbReference type="Pfam" id="PF05721">
    <property type="entry name" value="PhyH"/>
    <property type="match status" value="1"/>
</dbReference>
<dbReference type="PDBsum" id="5T39"/>
<feature type="binding site" evidence="4">
    <location>
        <position position="38"/>
    </location>
    <ligand>
        <name>S-adenosyl-L-homocysteine</name>
        <dbReference type="ChEBI" id="CHEBI:57856"/>
    </ligand>
</feature>
<name>A0A1C5AE13_9ACTN</name>
<dbReference type="PDB" id="5T39">
    <property type="method" value="X-ray"/>
    <property type="resolution" value="1.10 A"/>
    <property type="chains" value="A=1-233"/>
</dbReference>
<gene>
    <name evidence="2" type="ORF">GA0070563_112238</name>
</gene>
<dbReference type="AlphaFoldDB" id="A0A1C5AE13"/>
<keyword evidence="2" id="KW-0808">Transferase</keyword>
<protein>
    <submittedName>
        <fullName evidence="2">Methyltransferase domain-containing protein</fullName>
    </submittedName>
</protein>
<dbReference type="PDB" id="5T38">
    <property type="method" value="X-ray"/>
    <property type="resolution" value="1.15 A"/>
    <property type="chains" value="A=1-233"/>
</dbReference>
<dbReference type="PDBsum" id="5T38"/>
<keyword evidence="4 5" id="KW-0002">3D-structure</keyword>
<feature type="binding site" evidence="4 5">
    <location>
        <position position="89"/>
    </location>
    <ligand>
        <name>S-adenosyl-L-homocysteine</name>
        <dbReference type="ChEBI" id="CHEBI:57856"/>
    </ligand>
</feature>